<dbReference type="AlphaFoldDB" id="A0A914DRZ1"/>
<name>A0A914DRZ1_9BILA</name>
<evidence type="ECO:0000313" key="2">
    <source>
        <dbReference type="WBParaSite" id="ACRNAN_scaffold3498.g24869.t1"/>
    </source>
</evidence>
<reference evidence="2" key="1">
    <citation type="submission" date="2022-11" db="UniProtKB">
        <authorList>
            <consortium name="WormBaseParasite"/>
        </authorList>
    </citation>
    <scope>IDENTIFICATION</scope>
</reference>
<protein>
    <submittedName>
        <fullName evidence="2">Uncharacterized protein</fullName>
    </submittedName>
</protein>
<dbReference type="WBParaSite" id="ACRNAN_scaffold3498.g24869.t1">
    <property type="protein sequence ID" value="ACRNAN_scaffold3498.g24869.t1"/>
    <property type="gene ID" value="ACRNAN_scaffold3498.g24869"/>
</dbReference>
<keyword evidence="1" id="KW-1185">Reference proteome</keyword>
<accession>A0A914DRZ1</accession>
<sequence length="131" mass="15368">MNDLDKMEINNMTSYVENYHSVVIKFRPKIKYFPKIGFMRRTMLAAMAYNENREAEIRGDKRVSVVYQSFSKAKGERVTKMKKSPSNENWKQEIVEKSIERKQAFGTGNPIDQDDSEDLDIIVNQFIEMNC</sequence>
<proteinExistence type="predicted"/>
<evidence type="ECO:0000313" key="1">
    <source>
        <dbReference type="Proteomes" id="UP000887540"/>
    </source>
</evidence>
<dbReference type="Proteomes" id="UP000887540">
    <property type="component" value="Unplaced"/>
</dbReference>
<organism evidence="1 2">
    <name type="scientific">Acrobeloides nanus</name>
    <dbReference type="NCBI Taxonomy" id="290746"/>
    <lineage>
        <taxon>Eukaryota</taxon>
        <taxon>Metazoa</taxon>
        <taxon>Ecdysozoa</taxon>
        <taxon>Nematoda</taxon>
        <taxon>Chromadorea</taxon>
        <taxon>Rhabditida</taxon>
        <taxon>Tylenchina</taxon>
        <taxon>Cephalobomorpha</taxon>
        <taxon>Cephaloboidea</taxon>
        <taxon>Cephalobidae</taxon>
        <taxon>Acrobeloides</taxon>
    </lineage>
</organism>